<protein>
    <submittedName>
        <fullName evidence="1">Uncharacterized protein</fullName>
    </submittedName>
</protein>
<evidence type="ECO:0000313" key="1">
    <source>
        <dbReference type="EMBL" id="MDI3420008.1"/>
    </source>
</evidence>
<gene>
    <name evidence="1" type="ORF">QIT00_15805</name>
</gene>
<dbReference type="RefSeq" id="WP_282535897.1">
    <property type="nucleotide sequence ID" value="NZ_JASCIS010000014.1"/>
</dbReference>
<name>A0ABT6SY18_9ACTN</name>
<dbReference type="Proteomes" id="UP001237105">
    <property type="component" value="Unassembled WGS sequence"/>
</dbReference>
<organism evidence="1 2">
    <name type="scientific">Streptomyces luteolus</name>
    <dbReference type="NCBI Taxonomy" id="3043615"/>
    <lineage>
        <taxon>Bacteria</taxon>
        <taxon>Bacillati</taxon>
        <taxon>Actinomycetota</taxon>
        <taxon>Actinomycetes</taxon>
        <taxon>Kitasatosporales</taxon>
        <taxon>Streptomycetaceae</taxon>
        <taxon>Streptomyces</taxon>
    </lineage>
</organism>
<dbReference type="EMBL" id="JASCIS010000014">
    <property type="protein sequence ID" value="MDI3420008.1"/>
    <property type="molecule type" value="Genomic_DNA"/>
</dbReference>
<accession>A0ABT6SY18</accession>
<proteinExistence type="predicted"/>
<keyword evidence="2" id="KW-1185">Reference proteome</keyword>
<evidence type="ECO:0000313" key="2">
    <source>
        <dbReference type="Proteomes" id="UP001237105"/>
    </source>
</evidence>
<reference evidence="1 2" key="1">
    <citation type="submission" date="2023-05" db="EMBL/GenBank/DDBJ databases">
        <title>Draft genome sequence of Streptomyces sp. B-S-A12 isolated from a cave soil in Thailand.</title>
        <authorList>
            <person name="Chamroensaksri N."/>
            <person name="Muangham S."/>
        </authorList>
    </citation>
    <scope>NUCLEOTIDE SEQUENCE [LARGE SCALE GENOMIC DNA]</scope>
    <source>
        <strain evidence="1 2">B-S-A12</strain>
    </source>
</reference>
<sequence>MSPSICGAACAARLLVPATLEAALGRCFSIPDPSGRDSWVDLDPD</sequence>
<comment type="caution">
    <text evidence="1">The sequence shown here is derived from an EMBL/GenBank/DDBJ whole genome shotgun (WGS) entry which is preliminary data.</text>
</comment>